<dbReference type="PANTHER" id="PTHR11857">
    <property type="entry name" value="ODORANT BINDING PROTEIN-RELATED"/>
    <property type="match status" value="1"/>
</dbReference>
<dbReference type="InterPro" id="IPR006170">
    <property type="entry name" value="PBP/GOBP"/>
</dbReference>
<evidence type="ECO:0000313" key="6">
    <source>
        <dbReference type="Proteomes" id="UP000095300"/>
    </source>
</evidence>
<evidence type="ECO:0000256" key="4">
    <source>
        <dbReference type="ARBA" id="ARBA00022729"/>
    </source>
</evidence>
<dbReference type="EnsemblMetazoa" id="SCAU006868-RC">
    <property type="protein sequence ID" value="SCAU006868-PC"/>
    <property type="gene ID" value="SCAU006868"/>
</dbReference>
<dbReference type="AlphaFoldDB" id="A0A1I8PCL1"/>
<reference evidence="5" key="2">
    <citation type="submission" date="2020-05" db="UniProtKB">
        <authorList>
            <consortium name="EnsemblMetazoa"/>
        </authorList>
    </citation>
    <scope>IDENTIFICATION</scope>
    <source>
        <strain evidence="5">USDA</strain>
    </source>
</reference>
<dbReference type="SMART" id="SM00708">
    <property type="entry name" value="PhBP"/>
    <property type="match status" value="1"/>
</dbReference>
<dbReference type="Proteomes" id="UP000095300">
    <property type="component" value="Unassembled WGS sequence"/>
</dbReference>
<sequence>MKYLTIAIFIVVACIGMGNTRSLKSLYANSVTNYKGQRKPLASPMANGIHDSSYTRSKRQVPEAIKELQDILTRSKQECVKKLRVSSAMANKALMFEENPTEKEKCLMACILEKSELMDKNTNRLSVPAITSFAGKISDNNALVISVAEAAAVNCNNMIKTDRPCEAASQINKCISGAMKAHKLKLVY</sequence>
<gene>
    <name evidence="5" type="primary">106093147</name>
</gene>
<dbReference type="EnsemblMetazoa" id="SCAU006868-RB">
    <property type="protein sequence ID" value="SCAU006868-PB"/>
    <property type="gene ID" value="SCAU006868"/>
</dbReference>
<dbReference type="Pfam" id="PF01395">
    <property type="entry name" value="PBP_GOBP"/>
    <property type="match status" value="1"/>
</dbReference>
<dbReference type="CDD" id="cd23992">
    <property type="entry name" value="PBP_GOBP"/>
    <property type="match status" value="1"/>
</dbReference>
<dbReference type="GO" id="GO:0005615">
    <property type="term" value="C:extracellular space"/>
    <property type="evidence" value="ECO:0007669"/>
    <property type="project" value="TreeGrafter"/>
</dbReference>
<name>A0A1I8PCL1_STOCA</name>
<dbReference type="VEuPathDB" id="VectorBase:SCAU006868"/>
<keyword evidence="4" id="KW-0732">Signal</keyword>
<dbReference type="KEGG" id="scac:106093147"/>
<evidence type="ECO:0000256" key="3">
    <source>
        <dbReference type="ARBA" id="ARBA00022525"/>
    </source>
</evidence>
<dbReference type="EnsemblMetazoa" id="SCAU006868-RA">
    <property type="protein sequence ID" value="SCAU006868-PA"/>
    <property type="gene ID" value="SCAU006868"/>
</dbReference>
<keyword evidence="6" id="KW-1185">Reference proteome</keyword>
<proteinExistence type="inferred from homology"/>
<dbReference type="STRING" id="35570.A0A1I8PCL1"/>
<dbReference type="GO" id="GO:0005549">
    <property type="term" value="F:odorant binding"/>
    <property type="evidence" value="ECO:0007669"/>
    <property type="project" value="InterPro"/>
</dbReference>
<protein>
    <submittedName>
        <fullName evidence="5">Uncharacterized protein</fullName>
    </submittedName>
</protein>
<keyword evidence="3" id="KW-0964">Secreted</keyword>
<dbReference type="OrthoDB" id="8004770at2759"/>
<dbReference type="InterPro" id="IPR036728">
    <property type="entry name" value="PBP_GOBP_sf"/>
</dbReference>
<comment type="similarity">
    <text evidence="2">Belongs to the PBP/GOBP family.</text>
</comment>
<organism evidence="5 6">
    <name type="scientific">Stomoxys calcitrans</name>
    <name type="common">Stable fly</name>
    <name type="synonym">Conops calcitrans</name>
    <dbReference type="NCBI Taxonomy" id="35570"/>
    <lineage>
        <taxon>Eukaryota</taxon>
        <taxon>Metazoa</taxon>
        <taxon>Ecdysozoa</taxon>
        <taxon>Arthropoda</taxon>
        <taxon>Hexapoda</taxon>
        <taxon>Insecta</taxon>
        <taxon>Pterygota</taxon>
        <taxon>Neoptera</taxon>
        <taxon>Endopterygota</taxon>
        <taxon>Diptera</taxon>
        <taxon>Brachycera</taxon>
        <taxon>Muscomorpha</taxon>
        <taxon>Muscoidea</taxon>
        <taxon>Muscidae</taxon>
        <taxon>Stomoxys</taxon>
    </lineage>
</organism>
<evidence type="ECO:0000313" key="5">
    <source>
        <dbReference type="EnsemblMetazoa" id="SCAU006868-PA"/>
    </source>
</evidence>
<dbReference type="PANTHER" id="PTHR11857:SF43">
    <property type="entry name" value="GEO07291P1-RELATED"/>
    <property type="match status" value="1"/>
</dbReference>
<evidence type="ECO:0000256" key="2">
    <source>
        <dbReference type="ARBA" id="ARBA00008098"/>
    </source>
</evidence>
<dbReference type="GO" id="GO:0007608">
    <property type="term" value="P:sensory perception of smell"/>
    <property type="evidence" value="ECO:0007669"/>
    <property type="project" value="TreeGrafter"/>
</dbReference>
<dbReference type="Gene3D" id="1.10.238.20">
    <property type="entry name" value="Pheromone/general odorant binding protein domain"/>
    <property type="match status" value="1"/>
</dbReference>
<reference evidence="6" key="1">
    <citation type="submission" date="2015-05" db="EMBL/GenBank/DDBJ databases">
        <authorList>
            <person name="Wilson R.K."/>
            <person name="Warren W.C."/>
            <person name="Olafson P."/>
        </authorList>
    </citation>
    <scope>NUCLEOTIDE SEQUENCE [LARGE SCALE GENOMIC DNA]</scope>
    <source>
        <strain evidence="6">USDA</strain>
    </source>
</reference>
<comment type="subcellular location">
    <subcellularLocation>
        <location evidence="1">Secreted</location>
    </subcellularLocation>
</comment>
<dbReference type="SUPFAM" id="SSF47565">
    <property type="entry name" value="Insect pheromone/odorant-binding proteins"/>
    <property type="match status" value="1"/>
</dbReference>
<evidence type="ECO:0000256" key="1">
    <source>
        <dbReference type="ARBA" id="ARBA00004613"/>
    </source>
</evidence>
<accession>A0A1I8PCL1</accession>